<accession>A0A6G0WG55</accession>
<dbReference type="EMBL" id="VJMJ01000234">
    <property type="protein sequence ID" value="KAF0725734.1"/>
    <property type="molecule type" value="Genomic_DNA"/>
</dbReference>
<gene>
    <name evidence="1" type="ORF">Ae201684_015886</name>
</gene>
<dbReference type="Proteomes" id="UP000481153">
    <property type="component" value="Unassembled WGS sequence"/>
</dbReference>
<comment type="caution">
    <text evidence="1">The sequence shown here is derived from an EMBL/GenBank/DDBJ whole genome shotgun (WGS) entry which is preliminary data.</text>
</comment>
<proteinExistence type="predicted"/>
<organism evidence="1 2">
    <name type="scientific">Aphanomyces euteiches</name>
    <dbReference type="NCBI Taxonomy" id="100861"/>
    <lineage>
        <taxon>Eukaryota</taxon>
        <taxon>Sar</taxon>
        <taxon>Stramenopiles</taxon>
        <taxon>Oomycota</taxon>
        <taxon>Saprolegniomycetes</taxon>
        <taxon>Saprolegniales</taxon>
        <taxon>Verrucalvaceae</taxon>
        <taxon>Aphanomyces</taxon>
    </lineage>
</organism>
<evidence type="ECO:0000313" key="2">
    <source>
        <dbReference type="Proteomes" id="UP000481153"/>
    </source>
</evidence>
<reference evidence="1 2" key="1">
    <citation type="submission" date="2019-07" db="EMBL/GenBank/DDBJ databases">
        <title>Genomics analysis of Aphanomyces spp. identifies a new class of oomycete effector associated with host adaptation.</title>
        <authorList>
            <person name="Gaulin E."/>
        </authorList>
    </citation>
    <scope>NUCLEOTIDE SEQUENCE [LARGE SCALE GENOMIC DNA]</scope>
    <source>
        <strain evidence="1 2">ATCC 201684</strain>
    </source>
</reference>
<name>A0A6G0WG55_9STRA</name>
<dbReference type="AlphaFoldDB" id="A0A6G0WG55"/>
<sequence length="90" mass="10315">MSRILPVAEAAKHPCELFLAHATSLLWRTTKEPLHRGHKPAVSNSRTTLRPETWKNHALDAMLIAKSLEILDKLPKTYHPQPQRLILLHE</sequence>
<protein>
    <submittedName>
        <fullName evidence="1">Uncharacterized protein</fullName>
    </submittedName>
</protein>
<keyword evidence="2" id="KW-1185">Reference proteome</keyword>
<evidence type="ECO:0000313" key="1">
    <source>
        <dbReference type="EMBL" id="KAF0725734.1"/>
    </source>
</evidence>